<keyword evidence="3" id="KW-1283">Bacterial microcompartment</keyword>
<dbReference type="Gene3D" id="2.40.50.220">
    <property type="entry name" value="EutN/Ccml"/>
    <property type="match status" value="1"/>
</dbReference>
<feature type="non-terminal residue" evidence="4">
    <location>
        <position position="50"/>
    </location>
</feature>
<name>A0A357VN71_9THEO</name>
<accession>A0A357VN71</accession>
<gene>
    <name evidence="4" type="ORF">DEA61_08465</name>
</gene>
<dbReference type="InterPro" id="IPR004992">
    <property type="entry name" value="EutN_CcmL"/>
</dbReference>
<dbReference type="PROSITE" id="PS51932">
    <property type="entry name" value="BMV"/>
    <property type="match status" value="1"/>
</dbReference>
<dbReference type="Pfam" id="PF03319">
    <property type="entry name" value="EutN_CcmL"/>
    <property type="match status" value="1"/>
</dbReference>
<keyword evidence="2" id="KW-1282">Carboxysome</keyword>
<evidence type="ECO:0000256" key="2">
    <source>
        <dbReference type="ARBA" id="ARBA00023669"/>
    </source>
</evidence>
<sequence>MQLAKVVGNIVATKKNDFLVGSKLLIVQPLRFINNANNTQEGEQGELVVA</sequence>
<dbReference type="EMBL" id="DOLB01000126">
    <property type="protein sequence ID" value="HBT49835.1"/>
    <property type="molecule type" value="Genomic_DNA"/>
</dbReference>
<evidence type="ECO:0000313" key="5">
    <source>
        <dbReference type="Proteomes" id="UP000264445"/>
    </source>
</evidence>
<dbReference type="InterPro" id="IPR036677">
    <property type="entry name" value="EutN_CcmL_sf"/>
</dbReference>
<dbReference type="GO" id="GO:0031470">
    <property type="term" value="C:carboxysome"/>
    <property type="evidence" value="ECO:0007669"/>
    <property type="project" value="UniProtKB-SubCell"/>
</dbReference>
<dbReference type="AlphaFoldDB" id="A0A357VN71"/>
<evidence type="ECO:0000256" key="3">
    <source>
        <dbReference type="ARBA" id="ARBA00024446"/>
    </source>
</evidence>
<dbReference type="SUPFAM" id="SSF159133">
    <property type="entry name" value="EutN/CcmL-like"/>
    <property type="match status" value="1"/>
</dbReference>
<proteinExistence type="predicted"/>
<dbReference type="RefSeq" id="WP_425305494.1">
    <property type="nucleotide sequence ID" value="NZ_DOLB01000126.1"/>
</dbReference>
<reference evidence="4 5" key="1">
    <citation type="journal article" date="2018" name="Nat. Biotechnol.">
        <title>A standardized bacterial taxonomy based on genome phylogeny substantially revises the tree of life.</title>
        <authorList>
            <person name="Parks D.H."/>
            <person name="Chuvochina M."/>
            <person name="Waite D.W."/>
            <person name="Rinke C."/>
            <person name="Skarshewski A."/>
            <person name="Chaumeil P.A."/>
            <person name="Hugenholtz P."/>
        </authorList>
    </citation>
    <scope>NUCLEOTIDE SEQUENCE [LARGE SCALE GENOMIC DNA]</scope>
    <source>
        <strain evidence="4">UBA12544</strain>
    </source>
</reference>
<evidence type="ECO:0000256" key="1">
    <source>
        <dbReference type="ARBA" id="ARBA00023587"/>
    </source>
</evidence>
<evidence type="ECO:0000313" key="4">
    <source>
        <dbReference type="EMBL" id="HBT49835.1"/>
    </source>
</evidence>
<comment type="subcellular location">
    <subcellularLocation>
        <location evidence="1">Carboxysome</location>
    </subcellularLocation>
</comment>
<protein>
    <submittedName>
        <fullName evidence="4">Ethanolamine utilization protein EutN</fullName>
    </submittedName>
</protein>
<organism evidence="4 5">
    <name type="scientific">Caldanaerobacter subterraneus</name>
    <dbReference type="NCBI Taxonomy" id="911092"/>
    <lineage>
        <taxon>Bacteria</taxon>
        <taxon>Bacillati</taxon>
        <taxon>Bacillota</taxon>
        <taxon>Clostridia</taxon>
        <taxon>Thermoanaerobacterales</taxon>
        <taxon>Thermoanaerobacteraceae</taxon>
        <taxon>Caldanaerobacter</taxon>
    </lineage>
</organism>
<dbReference type="Proteomes" id="UP000264445">
    <property type="component" value="Unassembled WGS sequence"/>
</dbReference>
<comment type="caution">
    <text evidence="4">The sequence shown here is derived from an EMBL/GenBank/DDBJ whole genome shotgun (WGS) entry which is preliminary data.</text>
</comment>